<dbReference type="AlphaFoldDB" id="A0A3P1CQ80"/>
<sequence>MKRKSFIRVMAASSVGAAAFGTEQARAEIKAAPKKVLMKVGCQSGGTTVENLEFKARHGVFNLDGGSPKTIPGKGWDLDDSMKKREACEKYGISLDAYHYPLTSAGIDKVDYPNIMLGKSPERDREIEILQQMIQVAGKTGIKVLNYNTTILPVLRTGRYTDPKRGNADYSVWNYEEALKQNHPKTIAGDVSIDQMFERITYLLDRILPVAKEYKVKLANHIADPPTPVGYRGITRWNSPDVFKGIQRFAKLYDSEYHGFNFCIGSIAEGLKDPKNEIMPIIKWVGERNQIFNVHLRNIKGGWNNFQEVYPDNGDMNFLHVVRALRDVGFSGMVMPDHVPHHHDPASTPQAFSFAYGYIKGLLQAVSDEVKS</sequence>
<evidence type="ECO:0000256" key="9">
    <source>
        <dbReference type="ARBA" id="ARBA00023211"/>
    </source>
</evidence>
<keyword evidence="9" id="KW-0464">Manganese</keyword>
<keyword evidence="8" id="KW-0408">Iron</keyword>
<evidence type="ECO:0000256" key="5">
    <source>
        <dbReference type="ARBA" id="ARBA00004892"/>
    </source>
</evidence>
<comment type="cofactor">
    <cofactor evidence="3">
        <name>Fe(2+)</name>
        <dbReference type="ChEBI" id="CHEBI:29033"/>
    </cofactor>
</comment>
<evidence type="ECO:0000256" key="8">
    <source>
        <dbReference type="ARBA" id="ARBA00023004"/>
    </source>
</evidence>
<dbReference type="EMBL" id="RQJP01000002">
    <property type="protein sequence ID" value="RRB15483.1"/>
    <property type="molecule type" value="Genomic_DNA"/>
</dbReference>
<comment type="similarity">
    <text evidence="6">Belongs to the mannonate dehydratase family.</text>
</comment>
<dbReference type="UniPathway" id="UPA00246"/>
<protein>
    <recommendedName>
        <fullName evidence="7">mannonate dehydratase</fullName>
        <ecNumber evidence="7">4.2.1.8</ecNumber>
    </recommendedName>
</protein>
<dbReference type="InterPro" id="IPR004628">
    <property type="entry name" value="Man_deHydtase"/>
</dbReference>
<dbReference type="Proteomes" id="UP000274271">
    <property type="component" value="Unassembled WGS sequence"/>
</dbReference>
<organism evidence="11 12">
    <name type="scientific">Larkinella knui</name>
    <dbReference type="NCBI Taxonomy" id="2025310"/>
    <lineage>
        <taxon>Bacteria</taxon>
        <taxon>Pseudomonadati</taxon>
        <taxon>Bacteroidota</taxon>
        <taxon>Cytophagia</taxon>
        <taxon>Cytophagales</taxon>
        <taxon>Spirosomataceae</taxon>
        <taxon>Larkinella</taxon>
    </lineage>
</organism>
<evidence type="ECO:0000256" key="6">
    <source>
        <dbReference type="ARBA" id="ARBA00007389"/>
    </source>
</evidence>
<dbReference type="OrthoDB" id="9780250at2"/>
<evidence type="ECO:0000256" key="2">
    <source>
        <dbReference type="ARBA" id="ARBA00001936"/>
    </source>
</evidence>
<dbReference type="GO" id="GO:0030145">
    <property type="term" value="F:manganese ion binding"/>
    <property type="evidence" value="ECO:0007669"/>
    <property type="project" value="TreeGrafter"/>
</dbReference>
<dbReference type="GO" id="GO:0008927">
    <property type="term" value="F:mannonate dehydratase activity"/>
    <property type="evidence" value="ECO:0007669"/>
    <property type="project" value="UniProtKB-EC"/>
</dbReference>
<evidence type="ECO:0000313" key="12">
    <source>
        <dbReference type="Proteomes" id="UP000274271"/>
    </source>
</evidence>
<comment type="pathway">
    <text evidence="5">Carbohydrate metabolism; pentose and glucuronate interconversion.</text>
</comment>
<dbReference type="GO" id="GO:0042840">
    <property type="term" value="P:D-glucuronate catabolic process"/>
    <property type="evidence" value="ECO:0007669"/>
    <property type="project" value="TreeGrafter"/>
</dbReference>
<keyword evidence="12" id="KW-1185">Reference proteome</keyword>
<evidence type="ECO:0000256" key="10">
    <source>
        <dbReference type="ARBA" id="ARBA00023239"/>
    </source>
</evidence>
<dbReference type="EC" id="4.2.1.8" evidence="7"/>
<comment type="catalytic activity">
    <reaction evidence="1">
        <text>D-mannonate = 2-dehydro-3-deoxy-D-gluconate + H2O</text>
        <dbReference type="Rhea" id="RHEA:20097"/>
        <dbReference type="ChEBI" id="CHEBI:15377"/>
        <dbReference type="ChEBI" id="CHEBI:17767"/>
        <dbReference type="ChEBI" id="CHEBI:57990"/>
        <dbReference type="EC" id="4.2.1.8"/>
    </reaction>
</comment>
<evidence type="ECO:0000256" key="7">
    <source>
        <dbReference type="ARBA" id="ARBA00012927"/>
    </source>
</evidence>
<name>A0A3P1CQ80_9BACT</name>
<dbReference type="SUPFAM" id="SSF51658">
    <property type="entry name" value="Xylose isomerase-like"/>
    <property type="match status" value="1"/>
</dbReference>
<proteinExistence type="inferred from homology"/>
<keyword evidence="10" id="KW-0456">Lyase</keyword>
<accession>A0A3P1CQ80</accession>
<comment type="cofactor">
    <cofactor evidence="2">
        <name>Mn(2+)</name>
        <dbReference type="ChEBI" id="CHEBI:29035"/>
    </cofactor>
</comment>
<comment type="caution">
    <text evidence="11">The sequence shown here is derived from an EMBL/GenBank/DDBJ whole genome shotgun (WGS) entry which is preliminary data.</text>
</comment>
<dbReference type="Pfam" id="PF03786">
    <property type="entry name" value="UxuA"/>
    <property type="match status" value="1"/>
</dbReference>
<comment type="function">
    <text evidence="4">Catalyzes the dehydration of D-mannonate.</text>
</comment>
<dbReference type="PANTHER" id="PTHR30387">
    <property type="entry name" value="MANNONATE DEHYDRATASE"/>
    <property type="match status" value="1"/>
</dbReference>
<dbReference type="PANTHER" id="PTHR30387:SF2">
    <property type="entry name" value="MANNONATE DEHYDRATASE"/>
    <property type="match status" value="1"/>
</dbReference>
<dbReference type="InterPro" id="IPR036237">
    <property type="entry name" value="Xyl_isomerase-like_sf"/>
</dbReference>
<evidence type="ECO:0000256" key="3">
    <source>
        <dbReference type="ARBA" id="ARBA00001954"/>
    </source>
</evidence>
<gene>
    <name evidence="11" type="ORF">EHT87_13235</name>
</gene>
<reference evidence="11 12" key="1">
    <citation type="submission" date="2018-11" db="EMBL/GenBank/DDBJ databases">
        <authorList>
            <person name="Zhou Z."/>
            <person name="Wang G."/>
        </authorList>
    </citation>
    <scope>NUCLEOTIDE SEQUENCE [LARGE SCALE GENOMIC DNA]</scope>
    <source>
        <strain evidence="11 12">KCTC42998</strain>
    </source>
</reference>
<dbReference type="Gene3D" id="3.20.20.150">
    <property type="entry name" value="Divalent-metal-dependent TIM barrel enzymes"/>
    <property type="match status" value="1"/>
</dbReference>
<evidence type="ECO:0000256" key="4">
    <source>
        <dbReference type="ARBA" id="ARBA00002713"/>
    </source>
</evidence>
<dbReference type="RefSeq" id="WP_124907087.1">
    <property type="nucleotide sequence ID" value="NZ_RQJP01000002.1"/>
</dbReference>
<evidence type="ECO:0000313" key="11">
    <source>
        <dbReference type="EMBL" id="RRB15483.1"/>
    </source>
</evidence>
<dbReference type="GO" id="GO:0008198">
    <property type="term" value="F:ferrous iron binding"/>
    <property type="evidence" value="ECO:0007669"/>
    <property type="project" value="TreeGrafter"/>
</dbReference>
<evidence type="ECO:0000256" key="1">
    <source>
        <dbReference type="ARBA" id="ARBA00001794"/>
    </source>
</evidence>